<accession>A0AAU7VUQ1</accession>
<feature type="transmembrane region" description="Helical" evidence="1">
    <location>
        <begin position="282"/>
        <end position="301"/>
    </location>
</feature>
<dbReference type="GO" id="GO:0016020">
    <property type="term" value="C:membrane"/>
    <property type="evidence" value="ECO:0007669"/>
    <property type="project" value="InterPro"/>
</dbReference>
<feature type="transmembrane region" description="Helical" evidence="1">
    <location>
        <begin position="382"/>
        <end position="399"/>
    </location>
</feature>
<dbReference type="InterPro" id="IPR049694">
    <property type="entry name" value="Daptide_HExxH"/>
</dbReference>
<dbReference type="InterPro" id="IPR001193">
    <property type="entry name" value="MBTPS2"/>
</dbReference>
<organism evidence="2">
    <name type="scientific">Microbacterium sp. A8/3-1</name>
    <dbReference type="NCBI Taxonomy" id="3160749"/>
    <lineage>
        <taxon>Bacteria</taxon>
        <taxon>Bacillati</taxon>
        <taxon>Actinomycetota</taxon>
        <taxon>Actinomycetes</taxon>
        <taxon>Micrococcales</taxon>
        <taxon>Microbacteriaceae</taxon>
        <taxon>Microbacterium</taxon>
    </lineage>
</organism>
<dbReference type="GO" id="GO:0005737">
    <property type="term" value="C:cytoplasm"/>
    <property type="evidence" value="ECO:0007669"/>
    <property type="project" value="TreeGrafter"/>
</dbReference>
<keyword evidence="2" id="KW-0645">Protease</keyword>
<dbReference type="AlphaFoldDB" id="A0AAU7VUQ1"/>
<feature type="transmembrane region" description="Helical" evidence="1">
    <location>
        <begin position="419"/>
        <end position="438"/>
    </location>
</feature>
<keyword evidence="1" id="KW-1133">Transmembrane helix</keyword>
<feature type="transmembrane region" description="Helical" evidence="1">
    <location>
        <begin position="249"/>
        <end position="270"/>
    </location>
</feature>
<evidence type="ECO:0000256" key="1">
    <source>
        <dbReference type="SAM" id="Phobius"/>
    </source>
</evidence>
<feature type="transmembrane region" description="Helical" evidence="1">
    <location>
        <begin position="347"/>
        <end position="370"/>
    </location>
</feature>
<dbReference type="PANTHER" id="PTHR13325">
    <property type="entry name" value="PROTEASE M50 MEMBRANE-BOUND TRANSCRIPTION FACTOR SITE 2 PROTEASE"/>
    <property type="match status" value="1"/>
</dbReference>
<dbReference type="PANTHER" id="PTHR13325:SF3">
    <property type="entry name" value="MEMBRANE-BOUND TRANSCRIPTION FACTOR SITE-2 PROTEASE"/>
    <property type="match status" value="1"/>
</dbReference>
<dbReference type="RefSeq" id="WP_350351506.1">
    <property type="nucleotide sequence ID" value="NZ_CP158357.1"/>
</dbReference>
<proteinExistence type="predicted"/>
<sequence>MREGSSAMRSWDELWPELADDVSVDAPLHDGAPWVIAVSKVPRARVGADFARLAASFDGRRSLREAADAAGLSVGPAQALDVVDALAAADLLRSGSPAVALRARPGRRTLKARAAGGRLQYRAPLTVQWTILDPSALARTLAAPIRLRAFRVVLYATVAVLLVLAGVAVAVDLESIIGVLAAPLPIDLVPVLILAVALTGCVHELGHAVMLAALGGRPTRMGIMLFYLMPAFFCDVTDGWRIGGRRSRAAVALAGPAIHLVLASASFALVPVVGDTNLRALLALYGFACLVAVVANLVPFIKLDGYLALVAITDTPYLRRVAMTAARRGMARMLFGVDLRPDAPRDAFPLIAFGALCTLFPLLLFLWGAIRLQPTFLDLGHWSAMSYLALVATFLIVTARRIVRFATACLRLRPRARRIGFALGVALIAGSLLVQIPVPATAHAGYVVRADQVFVVSSSQSIVESLRPGGVVRLRTNGVVLRLEVGTAAVPDDPSRPTEVTVPVSAAAPVSAPGTTVTAWGIPLTKVESLAPLPAAGIADIELAVSLPLGEYAVGLLIGEPLSAVFEGVRQ</sequence>
<dbReference type="EMBL" id="CP158357">
    <property type="protein sequence ID" value="XBX78187.1"/>
    <property type="molecule type" value="Genomic_DNA"/>
</dbReference>
<keyword evidence="2" id="KW-0482">Metalloprotease</keyword>
<protein>
    <submittedName>
        <fullName evidence="2">Daptide biosynthesis intramembrane metalloprotease</fullName>
    </submittedName>
</protein>
<keyword evidence="1" id="KW-0472">Membrane</keyword>
<evidence type="ECO:0000313" key="2">
    <source>
        <dbReference type="EMBL" id="XBX78187.1"/>
    </source>
</evidence>
<name>A0AAU7VUQ1_9MICO</name>
<reference evidence="2" key="1">
    <citation type="submission" date="2024-06" db="EMBL/GenBank/DDBJ databases">
        <title>Draft genome sequence of Microbacterium sp. strain A8/3-1, isolated from Oxytropis tragacanthoides Fisch. ex DC. Root nodules in the Altai region of Russia.</title>
        <authorList>
            <person name="Sazanova A."/>
            <person name="Guro P."/>
            <person name="Kuznetsova I."/>
            <person name="Belimov A."/>
            <person name="Safronova V."/>
        </authorList>
    </citation>
    <scope>NUCLEOTIDE SEQUENCE</scope>
    <source>
        <strain evidence="2">A8/3-1</strain>
    </source>
</reference>
<keyword evidence="1" id="KW-0812">Transmembrane</keyword>
<keyword evidence="2" id="KW-0378">Hydrolase</keyword>
<dbReference type="GO" id="GO:0031293">
    <property type="term" value="P:membrane protein intracellular domain proteolysis"/>
    <property type="evidence" value="ECO:0007669"/>
    <property type="project" value="TreeGrafter"/>
</dbReference>
<dbReference type="NCBIfam" id="NF041824">
    <property type="entry name" value="daptide_HExxH"/>
    <property type="match status" value="1"/>
</dbReference>
<feature type="transmembrane region" description="Helical" evidence="1">
    <location>
        <begin position="152"/>
        <end position="171"/>
    </location>
</feature>
<gene>
    <name evidence="2" type="primary">mpaP</name>
    <name evidence="2" type="ORF">ABS642_20085</name>
</gene>
<dbReference type="GO" id="GO:0004222">
    <property type="term" value="F:metalloendopeptidase activity"/>
    <property type="evidence" value="ECO:0007669"/>
    <property type="project" value="InterPro"/>
</dbReference>